<dbReference type="PROSITE" id="PS51758">
    <property type="entry name" value="LETM1_RBD"/>
    <property type="match status" value="1"/>
</dbReference>
<evidence type="ECO:0000256" key="15">
    <source>
        <dbReference type="ARBA" id="ARBA00023128"/>
    </source>
</evidence>
<evidence type="ECO:0000259" key="21">
    <source>
        <dbReference type="PROSITE" id="PS50222"/>
    </source>
</evidence>
<feature type="compositionally biased region" description="Basic and acidic residues" evidence="20">
    <location>
        <begin position="541"/>
        <end position="555"/>
    </location>
</feature>
<dbReference type="OrthoDB" id="624114at2759"/>
<organism evidence="23 24">
    <name type="scientific">Branchiostoma floridae</name>
    <name type="common">Florida lancelet</name>
    <name type="synonym">Amphioxus</name>
    <dbReference type="NCBI Taxonomy" id="7739"/>
    <lineage>
        <taxon>Eukaryota</taxon>
        <taxon>Metazoa</taxon>
        <taxon>Chordata</taxon>
        <taxon>Cephalochordata</taxon>
        <taxon>Leptocardii</taxon>
        <taxon>Amphioxiformes</taxon>
        <taxon>Branchiostomatidae</taxon>
        <taxon>Branchiostoma</taxon>
    </lineage>
</organism>
<protein>
    <recommendedName>
        <fullName evidence="3">Mitochondrial proton/calcium exchanger protein</fullName>
    </recommendedName>
    <alternativeName>
        <fullName evidence="17">Leucine zipper-EF-hand-containing transmembrane protein 1</fullName>
    </alternativeName>
</protein>
<evidence type="ECO:0000256" key="18">
    <source>
        <dbReference type="PROSITE-ProRule" id="PRU01094"/>
    </source>
</evidence>
<dbReference type="GO" id="GO:0015297">
    <property type="term" value="F:antiporter activity"/>
    <property type="evidence" value="ECO:0007669"/>
    <property type="project" value="UniProtKB-KW"/>
</dbReference>
<keyword evidence="15 18" id="KW-0496">Mitochondrion</keyword>
<dbReference type="Pfam" id="PF07766">
    <property type="entry name" value="LETM1_RBD"/>
    <property type="match status" value="1"/>
</dbReference>
<gene>
    <name evidence="24" type="primary">LOC118414149</name>
</gene>
<dbReference type="AlphaFoldDB" id="A0A9J7L1D3"/>
<keyword evidence="13 19" id="KW-0175">Coiled coil</keyword>
<keyword evidence="6" id="KW-0109">Calcium transport</keyword>
<reference evidence="24" key="2">
    <citation type="submission" date="2025-08" db="UniProtKB">
        <authorList>
            <consortium name="RefSeq"/>
        </authorList>
    </citation>
    <scope>IDENTIFICATION</scope>
    <source>
        <strain evidence="24">S238N-H82</strain>
        <tissue evidence="24">Testes</tissue>
    </source>
</reference>
<keyword evidence="7" id="KW-0812">Transmembrane</keyword>
<evidence type="ECO:0000256" key="1">
    <source>
        <dbReference type="ARBA" id="ARBA00004434"/>
    </source>
</evidence>
<dbReference type="InterPro" id="IPR002048">
    <property type="entry name" value="EF_hand_dom"/>
</dbReference>
<dbReference type="PROSITE" id="PS50222">
    <property type="entry name" value="EF_HAND_2"/>
    <property type="match status" value="1"/>
</dbReference>
<feature type="region of interest" description="Disordered" evidence="20">
    <location>
        <begin position="784"/>
        <end position="816"/>
    </location>
</feature>
<dbReference type="GO" id="GO:0006851">
    <property type="term" value="P:mitochondrial calcium ion transmembrane transport"/>
    <property type="evidence" value="ECO:0000318"/>
    <property type="project" value="GO_Central"/>
</dbReference>
<reference evidence="23" key="1">
    <citation type="journal article" date="2020" name="Nat. Ecol. Evol.">
        <title>Deeply conserved synteny resolves early events in vertebrate evolution.</title>
        <authorList>
            <person name="Simakov O."/>
            <person name="Marletaz F."/>
            <person name="Yue J.X."/>
            <person name="O'Connell B."/>
            <person name="Jenkins J."/>
            <person name="Brandt A."/>
            <person name="Calef R."/>
            <person name="Tung C.H."/>
            <person name="Huang T.K."/>
            <person name="Schmutz J."/>
            <person name="Satoh N."/>
            <person name="Yu J.K."/>
            <person name="Putnam N.H."/>
            <person name="Green R.E."/>
            <person name="Rokhsar D.S."/>
        </authorList>
    </citation>
    <scope>NUCLEOTIDE SEQUENCE [LARGE SCALE GENOMIC DNA]</scope>
    <source>
        <strain evidence="23">S238N-H82</strain>
    </source>
</reference>
<feature type="domain" description="EF-hand" evidence="21">
    <location>
        <begin position="728"/>
        <end position="763"/>
    </location>
</feature>
<evidence type="ECO:0000256" key="5">
    <source>
        <dbReference type="ARBA" id="ARBA00022449"/>
    </source>
</evidence>
<evidence type="ECO:0000256" key="12">
    <source>
        <dbReference type="ARBA" id="ARBA00022989"/>
    </source>
</evidence>
<dbReference type="InterPro" id="IPR044202">
    <property type="entry name" value="LETM1/MDM38-like"/>
</dbReference>
<dbReference type="GO" id="GO:0043022">
    <property type="term" value="F:ribosome binding"/>
    <property type="evidence" value="ECO:0007669"/>
    <property type="project" value="InterPro"/>
</dbReference>
<feature type="compositionally biased region" description="Basic and acidic residues" evidence="20">
    <location>
        <begin position="492"/>
        <end position="523"/>
    </location>
</feature>
<dbReference type="InterPro" id="IPR011992">
    <property type="entry name" value="EF-hand-dom_pair"/>
</dbReference>
<evidence type="ECO:0000256" key="11">
    <source>
        <dbReference type="ARBA" id="ARBA00022946"/>
    </source>
</evidence>
<dbReference type="SUPFAM" id="SSF47473">
    <property type="entry name" value="EF-hand"/>
    <property type="match status" value="1"/>
</dbReference>
<dbReference type="GO" id="GO:0005743">
    <property type="term" value="C:mitochondrial inner membrane"/>
    <property type="evidence" value="ECO:0007669"/>
    <property type="project" value="UniProtKB-SubCell"/>
</dbReference>
<dbReference type="Pfam" id="PF26561">
    <property type="entry name" value="LETM1_C"/>
    <property type="match status" value="1"/>
</dbReference>
<dbReference type="GO" id="GO:0005509">
    <property type="term" value="F:calcium ion binding"/>
    <property type="evidence" value="ECO:0007669"/>
    <property type="project" value="InterPro"/>
</dbReference>
<keyword evidence="9" id="KW-0999">Mitochondrion inner membrane</keyword>
<evidence type="ECO:0000259" key="22">
    <source>
        <dbReference type="PROSITE" id="PS51758"/>
    </source>
</evidence>
<comment type="similarity">
    <text evidence="2">Belongs to the LETM1 family.</text>
</comment>
<evidence type="ECO:0000256" key="8">
    <source>
        <dbReference type="ARBA" id="ARBA00022723"/>
    </source>
</evidence>
<dbReference type="InterPro" id="IPR033122">
    <property type="entry name" value="LETM1-like_RBD"/>
</dbReference>
<dbReference type="InterPro" id="IPR059005">
    <property type="entry name" value="LETM1_C"/>
</dbReference>
<evidence type="ECO:0000256" key="2">
    <source>
        <dbReference type="ARBA" id="ARBA00009584"/>
    </source>
</evidence>
<feature type="coiled-coil region" evidence="19">
    <location>
        <begin position="642"/>
        <end position="669"/>
    </location>
</feature>
<keyword evidence="16" id="KW-0472">Membrane</keyword>
<evidence type="ECO:0000256" key="3">
    <source>
        <dbReference type="ARBA" id="ARBA00020557"/>
    </source>
</evidence>
<dbReference type="OMA" id="QNEMIAD"/>
<evidence type="ECO:0000313" key="23">
    <source>
        <dbReference type="Proteomes" id="UP000001554"/>
    </source>
</evidence>
<feature type="domain" description="Letm1 RBD" evidence="22">
    <location>
        <begin position="263"/>
        <end position="536"/>
    </location>
</feature>
<keyword evidence="23" id="KW-1185">Reference proteome</keyword>
<dbReference type="PANTHER" id="PTHR14009">
    <property type="entry name" value="LEUCINE ZIPPER-EF-HAND CONTAINING TRANSMEMBRANE PROTEIN"/>
    <property type="match status" value="1"/>
</dbReference>
<keyword evidence="12" id="KW-1133">Transmembrane helix</keyword>
<evidence type="ECO:0000256" key="9">
    <source>
        <dbReference type="ARBA" id="ARBA00022792"/>
    </source>
</evidence>
<dbReference type="PANTHER" id="PTHR14009:SF1">
    <property type="entry name" value="MITOCHONDRIAL PROTON_CALCIUM EXCHANGER PROTEIN"/>
    <property type="match status" value="1"/>
</dbReference>
<evidence type="ECO:0000313" key="24">
    <source>
        <dbReference type="RefSeq" id="XP_035673875.1"/>
    </source>
</evidence>
<evidence type="ECO:0000256" key="14">
    <source>
        <dbReference type="ARBA" id="ARBA00023065"/>
    </source>
</evidence>
<dbReference type="Gene3D" id="1.10.238.10">
    <property type="entry name" value="EF-hand"/>
    <property type="match status" value="1"/>
</dbReference>
<evidence type="ECO:0000256" key="16">
    <source>
        <dbReference type="ARBA" id="ARBA00023136"/>
    </source>
</evidence>
<keyword evidence="8" id="KW-0479">Metal-binding</keyword>
<proteinExistence type="inferred from homology"/>
<evidence type="ECO:0000256" key="4">
    <source>
        <dbReference type="ARBA" id="ARBA00022448"/>
    </source>
</evidence>
<keyword evidence="10" id="KW-0106">Calcium</keyword>
<evidence type="ECO:0000256" key="19">
    <source>
        <dbReference type="SAM" id="Coils"/>
    </source>
</evidence>
<evidence type="ECO:0000256" key="7">
    <source>
        <dbReference type="ARBA" id="ARBA00022692"/>
    </source>
</evidence>
<dbReference type="RefSeq" id="XP_035673875.1">
    <property type="nucleotide sequence ID" value="XM_035817982.1"/>
</dbReference>
<feature type="compositionally biased region" description="Basic and acidic residues" evidence="20">
    <location>
        <begin position="792"/>
        <end position="816"/>
    </location>
</feature>
<evidence type="ECO:0000256" key="10">
    <source>
        <dbReference type="ARBA" id="ARBA00022837"/>
    </source>
</evidence>
<keyword evidence="4" id="KW-0813">Transport</keyword>
<evidence type="ECO:0000256" key="20">
    <source>
        <dbReference type="SAM" id="MobiDB-lite"/>
    </source>
</evidence>
<name>A0A9J7L1D3_BRAFL</name>
<dbReference type="Proteomes" id="UP000001554">
    <property type="component" value="Chromosome 4"/>
</dbReference>
<dbReference type="KEGG" id="bfo:118414149"/>
<keyword evidence="11" id="KW-0809">Transit peptide</keyword>
<evidence type="ECO:0000256" key="17">
    <source>
        <dbReference type="ARBA" id="ARBA00031360"/>
    </source>
</evidence>
<accession>A0A9J7L1D3</accession>
<dbReference type="GO" id="GO:0005739">
    <property type="term" value="C:mitochondrion"/>
    <property type="evidence" value="ECO:0000318"/>
    <property type="project" value="GO_Central"/>
</dbReference>
<comment type="subcellular location">
    <subcellularLocation>
        <location evidence="1">Mitochondrion inner membrane</location>
        <topology evidence="1">Single-pass membrane protein</topology>
    </subcellularLocation>
</comment>
<keyword evidence="14" id="KW-0406">Ion transport</keyword>
<sequence>MSNLLCSSGVRLRALPVTTHACCGRGIGSKSLHLGQATSRGSRKIRYHLRSDLTPLAPWSVPRPISSSFHGLPDHRKGGHSIGAYSHTTPTLVLVNFSPFGTVPKSVWIRHFHGDVPQQGGKAESKVEQSVKALKEKGKQKAAEPEPPFVTSPGKELVVPRKSLWVRFVEEVKHYYHGFRLLFLDFKVAARLFFKMWKGISLTRREYRQFTRTVADLGRIVPFSLFLIIPMAEFLLPFYVKLFPGLMPSTFEDKKTKDERLRQQLRTRLDTARFLLKTMEELPVETRRRSSGRKSVEDFIQFMDRLRQSGEPAPTEEILKYSKLFEDEMTLDNMEHPSLVALCKLLQLQPIGTNNFLRFQLRMRLRTIKADDKMIQRDGINTLTANELQVACRARGMRALGMSEDRLRFQLSQWLDLHLNEELPTSLLLLSRVLYLPDNLPATDQLQATLSVLPESIEKTARLKIAEAEGAVDNKTKLDVIRAEEEAIQKELEERKAEEMEREEQERKKAEADAQKAAEKEQLVDTAPPVQTEEQTAAETMVDKAPEIKSEKKEEKVLDTDLEEISAALKKLAAEKDTTLTVERDEFNDLKEEYEEFRQQWVVVGTGFQDEKNLRKVASKTGEPISIPKSTRRLKGVVTRMFNRIENTIMELENRKEQVEVQLELDKEKVQLMDVPENTPILDRIETEKCWTSPTCTANHKHTRECLVTLEELVEVLKKIKNMDTDMAADKKLEHIAEILDDDHDGQIRLNEVNKALHMILEEDIDLSESQLREVVKLLHVEEDLEEEEDRERDRLEKERELWSQQQPREEEKKQN</sequence>
<feature type="region of interest" description="Disordered" evidence="20">
    <location>
        <begin position="492"/>
        <end position="555"/>
    </location>
</feature>
<dbReference type="GeneID" id="118414149"/>
<evidence type="ECO:0000256" key="6">
    <source>
        <dbReference type="ARBA" id="ARBA00022568"/>
    </source>
</evidence>
<evidence type="ECO:0000256" key="13">
    <source>
        <dbReference type="ARBA" id="ARBA00023054"/>
    </source>
</evidence>
<keyword evidence="5" id="KW-0050">Antiport</keyword>
<dbReference type="GO" id="GO:0022857">
    <property type="term" value="F:transmembrane transporter activity"/>
    <property type="evidence" value="ECO:0000318"/>
    <property type="project" value="GO_Central"/>
</dbReference>
<dbReference type="GO" id="GO:0007005">
    <property type="term" value="P:mitochondrion organization"/>
    <property type="evidence" value="ECO:0000318"/>
    <property type="project" value="GO_Central"/>
</dbReference>